<dbReference type="EMBL" id="GBXM01038156">
    <property type="protein sequence ID" value="JAH70421.1"/>
    <property type="molecule type" value="Transcribed_RNA"/>
</dbReference>
<name>A0A0E9UXF2_ANGAN</name>
<reference evidence="1" key="1">
    <citation type="submission" date="2014-11" db="EMBL/GenBank/DDBJ databases">
        <authorList>
            <person name="Amaro Gonzalez C."/>
        </authorList>
    </citation>
    <scope>NUCLEOTIDE SEQUENCE</scope>
</reference>
<proteinExistence type="predicted"/>
<sequence>MKLWCSTTEMLLCCKKRRRSPVRPTKARRVIFGEAAFCPGGDCGAGTVLLKNLVW</sequence>
<reference evidence="1" key="2">
    <citation type="journal article" date="2015" name="Fish Shellfish Immunol.">
        <title>Early steps in the European eel (Anguilla anguilla)-Vibrio vulnificus interaction in the gills: Role of the RtxA13 toxin.</title>
        <authorList>
            <person name="Callol A."/>
            <person name="Pajuelo D."/>
            <person name="Ebbesson L."/>
            <person name="Teles M."/>
            <person name="MacKenzie S."/>
            <person name="Amaro C."/>
        </authorList>
    </citation>
    <scope>NUCLEOTIDE SEQUENCE</scope>
</reference>
<organism evidence="1">
    <name type="scientific">Anguilla anguilla</name>
    <name type="common">European freshwater eel</name>
    <name type="synonym">Muraena anguilla</name>
    <dbReference type="NCBI Taxonomy" id="7936"/>
    <lineage>
        <taxon>Eukaryota</taxon>
        <taxon>Metazoa</taxon>
        <taxon>Chordata</taxon>
        <taxon>Craniata</taxon>
        <taxon>Vertebrata</taxon>
        <taxon>Euteleostomi</taxon>
        <taxon>Actinopterygii</taxon>
        <taxon>Neopterygii</taxon>
        <taxon>Teleostei</taxon>
        <taxon>Anguilliformes</taxon>
        <taxon>Anguillidae</taxon>
        <taxon>Anguilla</taxon>
    </lineage>
</organism>
<evidence type="ECO:0000313" key="1">
    <source>
        <dbReference type="EMBL" id="JAH70421.1"/>
    </source>
</evidence>
<accession>A0A0E9UXF2</accession>
<protein>
    <submittedName>
        <fullName evidence="1">Uncharacterized protein</fullName>
    </submittedName>
</protein>
<dbReference type="AlphaFoldDB" id="A0A0E9UXF2"/>